<protein>
    <submittedName>
        <fullName evidence="3">Helix-turn-helix domain-containing protein</fullName>
    </submittedName>
</protein>
<evidence type="ECO:0000259" key="2">
    <source>
        <dbReference type="SMART" id="SM00418"/>
    </source>
</evidence>
<dbReference type="Gene3D" id="1.10.10.10">
    <property type="entry name" value="Winged helix-like DNA-binding domain superfamily/Winged helix DNA-binding domain"/>
    <property type="match status" value="1"/>
</dbReference>
<reference evidence="4" key="1">
    <citation type="submission" date="2016-10" db="EMBL/GenBank/DDBJ databases">
        <authorList>
            <person name="Varghese N."/>
            <person name="Submissions S."/>
        </authorList>
    </citation>
    <scope>NUCLEOTIDE SEQUENCE [LARGE SCALE GENOMIC DNA]</scope>
    <source>
        <strain evidence="4">CGMCC 1.10121</strain>
    </source>
</reference>
<dbReference type="EMBL" id="FODV01000010">
    <property type="protein sequence ID" value="SEP00015.1"/>
    <property type="molecule type" value="Genomic_DNA"/>
</dbReference>
<keyword evidence="1" id="KW-0472">Membrane</keyword>
<sequence length="194" mass="21253">MGVSIDIMSLLPSTDDLAAKQKGEIQILGIDEDETADVFDALSSDTARHILSSIYDEPAPPSELATRLDLSVQNVSYHLDRLHDIGLVQVADTRYSEKGKEMNVYAPADNPVVMFVGTEKRTTGFRNLLKRLVGATTLLSLVSAFLFIFQAFGRPGGAGDGTTIIDLLSFPGLEFLLGGLFILGLFFLWWIRTQ</sequence>
<evidence type="ECO:0000256" key="1">
    <source>
        <dbReference type="SAM" id="Phobius"/>
    </source>
</evidence>
<dbReference type="GO" id="GO:0003700">
    <property type="term" value="F:DNA-binding transcription factor activity"/>
    <property type="evidence" value="ECO:0007669"/>
    <property type="project" value="InterPro"/>
</dbReference>
<dbReference type="InterPro" id="IPR036388">
    <property type="entry name" value="WH-like_DNA-bd_sf"/>
</dbReference>
<organism evidence="3 4">
    <name type="scientific">Halogranum amylolyticum</name>
    <dbReference type="NCBI Taxonomy" id="660520"/>
    <lineage>
        <taxon>Archaea</taxon>
        <taxon>Methanobacteriati</taxon>
        <taxon>Methanobacteriota</taxon>
        <taxon>Stenosarchaea group</taxon>
        <taxon>Halobacteria</taxon>
        <taxon>Halobacteriales</taxon>
        <taxon>Haloferacaceae</taxon>
    </lineage>
</organism>
<name>A0A1H8UA11_9EURY</name>
<evidence type="ECO:0000313" key="3">
    <source>
        <dbReference type="EMBL" id="SEP00015.1"/>
    </source>
</evidence>
<gene>
    <name evidence="3" type="ORF">SAMN04487948_11044</name>
</gene>
<dbReference type="SUPFAM" id="SSF46785">
    <property type="entry name" value="Winged helix' DNA-binding domain"/>
    <property type="match status" value="1"/>
</dbReference>
<dbReference type="InterPro" id="IPR011991">
    <property type="entry name" value="ArsR-like_HTH"/>
</dbReference>
<dbReference type="InterPro" id="IPR036390">
    <property type="entry name" value="WH_DNA-bd_sf"/>
</dbReference>
<dbReference type="SMART" id="SM00418">
    <property type="entry name" value="HTH_ARSR"/>
    <property type="match status" value="1"/>
</dbReference>
<dbReference type="AlphaFoldDB" id="A0A1H8UA11"/>
<keyword evidence="1" id="KW-0812">Transmembrane</keyword>
<dbReference type="InterPro" id="IPR001845">
    <property type="entry name" value="HTH_ArsR_DNA-bd_dom"/>
</dbReference>
<dbReference type="Proteomes" id="UP000199126">
    <property type="component" value="Unassembled WGS sequence"/>
</dbReference>
<dbReference type="Pfam" id="PF12840">
    <property type="entry name" value="HTH_20"/>
    <property type="match status" value="1"/>
</dbReference>
<proteinExistence type="predicted"/>
<keyword evidence="1" id="KW-1133">Transmembrane helix</keyword>
<dbReference type="CDD" id="cd00090">
    <property type="entry name" value="HTH_ARSR"/>
    <property type="match status" value="1"/>
</dbReference>
<keyword evidence="4" id="KW-1185">Reference proteome</keyword>
<accession>A0A1H8UA11</accession>
<feature type="domain" description="HTH arsR-type" evidence="2">
    <location>
        <begin position="37"/>
        <end position="121"/>
    </location>
</feature>
<feature type="transmembrane region" description="Helical" evidence="1">
    <location>
        <begin position="172"/>
        <end position="191"/>
    </location>
</feature>
<feature type="transmembrane region" description="Helical" evidence="1">
    <location>
        <begin position="132"/>
        <end position="152"/>
    </location>
</feature>
<evidence type="ECO:0000313" key="4">
    <source>
        <dbReference type="Proteomes" id="UP000199126"/>
    </source>
</evidence>